<accession>A0A7Z2VGY5</accession>
<proteinExistence type="predicted"/>
<dbReference type="RefSeq" id="WP_169279153.1">
    <property type="nucleotide sequence ID" value="NZ_CP051680.1"/>
</dbReference>
<reference evidence="1 2" key="1">
    <citation type="submission" date="2020-04" db="EMBL/GenBank/DDBJ databases">
        <title>Genome sequencing of novel species.</title>
        <authorList>
            <person name="Heo J."/>
            <person name="Kim S.-J."/>
            <person name="Kim J.-S."/>
            <person name="Hong S.-B."/>
            <person name="Kwon S.-W."/>
        </authorList>
    </citation>
    <scope>NUCLEOTIDE SEQUENCE [LARGE SCALE GENOMIC DNA]</scope>
    <source>
        <strain evidence="1 2">MFER-1</strain>
    </source>
</reference>
<dbReference type="AlphaFoldDB" id="A0A7Z2VGY5"/>
<gene>
    <name evidence="1" type="ORF">HH215_06460</name>
</gene>
<dbReference type="KEGG" id="cheb:HH215_06460"/>
<sequence length="70" mass="7480">MTLSQIGQIAGVRGGGKVNRPTITFTIAHRNGNINIIFTGTNTGKPIRSMMITPAHAFPSDNVSLVFPSR</sequence>
<name>A0A7Z2VGY5_9BACL</name>
<evidence type="ECO:0000313" key="1">
    <source>
        <dbReference type="EMBL" id="QJD82857.1"/>
    </source>
</evidence>
<dbReference type="EMBL" id="CP051680">
    <property type="protein sequence ID" value="QJD82857.1"/>
    <property type="molecule type" value="Genomic_DNA"/>
</dbReference>
<dbReference type="Proteomes" id="UP000502248">
    <property type="component" value="Chromosome"/>
</dbReference>
<protein>
    <submittedName>
        <fullName evidence="1">Uncharacterized protein</fullName>
    </submittedName>
</protein>
<organism evidence="1 2">
    <name type="scientific">Cohnella herbarum</name>
    <dbReference type="NCBI Taxonomy" id="2728023"/>
    <lineage>
        <taxon>Bacteria</taxon>
        <taxon>Bacillati</taxon>
        <taxon>Bacillota</taxon>
        <taxon>Bacilli</taxon>
        <taxon>Bacillales</taxon>
        <taxon>Paenibacillaceae</taxon>
        <taxon>Cohnella</taxon>
    </lineage>
</organism>
<evidence type="ECO:0000313" key="2">
    <source>
        <dbReference type="Proteomes" id="UP000502248"/>
    </source>
</evidence>
<keyword evidence="2" id="KW-1185">Reference proteome</keyword>